<feature type="transmembrane region" description="Helical" evidence="2">
    <location>
        <begin position="6"/>
        <end position="27"/>
    </location>
</feature>
<organism evidence="4 5">
    <name type="scientific">Saltatorellus ferox</name>
    <dbReference type="NCBI Taxonomy" id="2528018"/>
    <lineage>
        <taxon>Bacteria</taxon>
        <taxon>Pseudomonadati</taxon>
        <taxon>Planctomycetota</taxon>
        <taxon>Planctomycetia</taxon>
        <taxon>Planctomycetia incertae sedis</taxon>
        <taxon>Saltatorellus</taxon>
    </lineage>
</organism>
<proteinExistence type="predicted"/>
<protein>
    <submittedName>
        <fullName evidence="4">Doubled CXXCH motif (Paired_CXXCH_1)</fullName>
    </submittedName>
</protein>
<evidence type="ECO:0000313" key="4">
    <source>
        <dbReference type="EMBL" id="QDV05242.1"/>
    </source>
</evidence>
<feature type="transmembrane region" description="Helical" evidence="2">
    <location>
        <begin position="34"/>
        <end position="54"/>
    </location>
</feature>
<dbReference type="RefSeq" id="WP_145194657.1">
    <property type="nucleotide sequence ID" value="NZ_CP036434.1"/>
</dbReference>
<dbReference type="PANTHER" id="PTHR35038:SF8">
    <property type="entry name" value="C-TYPE POLYHEME CYTOCHROME OMCC"/>
    <property type="match status" value="1"/>
</dbReference>
<dbReference type="OrthoDB" id="234670at2"/>
<name>A0A518EMB8_9BACT</name>
<dbReference type="Proteomes" id="UP000320390">
    <property type="component" value="Chromosome"/>
</dbReference>
<dbReference type="AlphaFoldDB" id="A0A518EMB8"/>
<evidence type="ECO:0000256" key="2">
    <source>
        <dbReference type="SAM" id="Phobius"/>
    </source>
</evidence>
<reference evidence="4 5" key="1">
    <citation type="submission" date="2019-02" db="EMBL/GenBank/DDBJ databases">
        <title>Deep-cultivation of Planctomycetes and their phenomic and genomic characterization uncovers novel biology.</title>
        <authorList>
            <person name="Wiegand S."/>
            <person name="Jogler M."/>
            <person name="Boedeker C."/>
            <person name="Pinto D."/>
            <person name="Vollmers J."/>
            <person name="Rivas-Marin E."/>
            <person name="Kohn T."/>
            <person name="Peeters S.H."/>
            <person name="Heuer A."/>
            <person name="Rast P."/>
            <person name="Oberbeckmann S."/>
            <person name="Bunk B."/>
            <person name="Jeske O."/>
            <person name="Meyerdierks A."/>
            <person name="Storesund J.E."/>
            <person name="Kallscheuer N."/>
            <person name="Luecker S."/>
            <person name="Lage O.M."/>
            <person name="Pohl T."/>
            <person name="Merkel B.J."/>
            <person name="Hornburger P."/>
            <person name="Mueller R.-W."/>
            <person name="Bruemmer F."/>
            <person name="Labrenz M."/>
            <person name="Spormann A.M."/>
            <person name="Op den Camp H."/>
            <person name="Overmann J."/>
            <person name="Amann R."/>
            <person name="Jetten M.S.M."/>
            <person name="Mascher T."/>
            <person name="Medema M.H."/>
            <person name="Devos D.P."/>
            <person name="Kaster A.-K."/>
            <person name="Ovreas L."/>
            <person name="Rohde M."/>
            <person name="Galperin M.Y."/>
            <person name="Jogler C."/>
        </authorList>
    </citation>
    <scope>NUCLEOTIDE SEQUENCE [LARGE SCALE GENOMIC DNA]</scope>
    <source>
        <strain evidence="4 5">Poly30</strain>
    </source>
</reference>
<keyword evidence="2" id="KW-1133">Transmembrane helix</keyword>
<dbReference type="InterPro" id="IPR051829">
    <property type="entry name" value="Multiheme_Cytochr_ET"/>
</dbReference>
<keyword evidence="2" id="KW-0812">Transmembrane</keyword>
<dbReference type="Gene3D" id="1.10.1130.10">
    <property type="entry name" value="Flavocytochrome C3, Chain A"/>
    <property type="match status" value="2"/>
</dbReference>
<dbReference type="SUPFAM" id="SSF48695">
    <property type="entry name" value="Multiheme cytochromes"/>
    <property type="match status" value="1"/>
</dbReference>
<evidence type="ECO:0000313" key="5">
    <source>
        <dbReference type="Proteomes" id="UP000320390"/>
    </source>
</evidence>
<dbReference type="EMBL" id="CP036434">
    <property type="protein sequence ID" value="QDV05242.1"/>
    <property type="molecule type" value="Genomic_DNA"/>
</dbReference>
<keyword evidence="5" id="KW-1185">Reference proteome</keyword>
<sequence length="655" mass="72227">MPLPDAPLATALGTLVAFGALFGLTCLLPSQPRLGWRALGALLAVSLLAGFWFGTETPESFRAPPTPAGRVLEVPTDAYVTSNECRSCHPGQYSSWQDSYHSTMTQPVEPGTVLARFDGDLTIRGERFAMERVGDEYWGTFPIEAPDAGGERTKRVRFTQVTGSHHIQVFWYSYGDQRGLGMFPLYYHLDEERWIPWSSVFLMQPVHAPREDVGRWNVHCVKCHTTDARAKVMENTPAAIAAAETVVGEFGISCEACHGPGDLHASLNRNPLRRYQQHLSDAADDSVVNPKRLEAKASAHVCAQCHSVNALVPKRLADAQENGSPYRPGADLEETHIVFGGRRERGTQELARSTPGFMREHFWPDGMVRIGGREFNGLQRSPCFAHGDAERGIMDCTSCHSAHRASSDPRTREEWADDMLAQERQSNASCVQCHEAYGDETELARHTHHGAASSGSQCVNCHMPHTTWGLMKATRSHEIDSPSVATELATGRPNACSLCHLDRSLGWVEDRLVEWYGAAPVALDSDARDLAAGVRLGLSGDAGQRALIAWAMTWEPALAASEHDWMPGILAEFLADPYDATRFNAMRALRLQPGYEAIKTDFLTTAETASALREGVLETWRANQALHQNGRVSIPQTLFERLLAARDHTPIMLTE</sequence>
<dbReference type="InterPro" id="IPR036280">
    <property type="entry name" value="Multihaem_cyt_sf"/>
</dbReference>
<gene>
    <name evidence="4" type="ORF">Poly30_07380</name>
</gene>
<dbReference type="PANTHER" id="PTHR35038">
    <property type="entry name" value="DISSIMILATORY SULFITE REDUCTASE SIRA"/>
    <property type="match status" value="1"/>
</dbReference>
<evidence type="ECO:0000256" key="1">
    <source>
        <dbReference type="ARBA" id="ARBA00022729"/>
    </source>
</evidence>
<dbReference type="InterPro" id="IPR023155">
    <property type="entry name" value="Cyt_c-552/4"/>
</dbReference>
<feature type="domain" description="Cytochrome c-552/4" evidence="3">
    <location>
        <begin position="217"/>
        <end position="259"/>
    </location>
</feature>
<feature type="domain" description="Cytochrome c-552/4" evidence="3">
    <location>
        <begin position="84"/>
        <end position="108"/>
    </location>
</feature>
<evidence type="ECO:0000259" key="3">
    <source>
        <dbReference type="Pfam" id="PF13435"/>
    </source>
</evidence>
<dbReference type="Pfam" id="PF13435">
    <property type="entry name" value="Cytochrome_C554"/>
    <property type="match status" value="2"/>
</dbReference>
<accession>A0A518EMB8</accession>
<keyword evidence="2" id="KW-0472">Membrane</keyword>
<keyword evidence="1" id="KW-0732">Signal</keyword>